<dbReference type="InterPro" id="IPR020006">
    <property type="entry name" value="FlhF"/>
</dbReference>
<comment type="function">
    <text evidence="12">Necessary for flagellar biosynthesis. May be involved in translocation of the flagellum.</text>
</comment>
<organism evidence="16 17">
    <name type="scientific">Brevibacillus choshinensis</name>
    <dbReference type="NCBI Taxonomy" id="54911"/>
    <lineage>
        <taxon>Bacteria</taxon>
        <taxon>Bacillati</taxon>
        <taxon>Bacillota</taxon>
        <taxon>Bacilli</taxon>
        <taxon>Bacillales</taxon>
        <taxon>Paenibacillaceae</taxon>
        <taxon>Brevibacillus</taxon>
    </lineage>
</organism>
<keyword evidence="8" id="KW-0653">Protein transport</keyword>
<dbReference type="PANTHER" id="PTHR43134">
    <property type="entry name" value="SIGNAL RECOGNITION PARTICLE RECEPTOR SUBUNIT ALPHA"/>
    <property type="match status" value="1"/>
</dbReference>
<reference evidence="16 17" key="1">
    <citation type="submission" date="2021-01" db="EMBL/GenBank/DDBJ databases">
        <title>Identification of strong promoters based on the transcriptome of Brevibacillus choshinensis.</title>
        <authorList>
            <person name="Yao D."/>
            <person name="Zhang K."/>
            <person name="Wu J."/>
        </authorList>
    </citation>
    <scope>NUCLEOTIDE SEQUENCE [LARGE SCALE GENOMIC DNA]</scope>
    <source>
        <strain evidence="16 17">HPD31-SP3</strain>
    </source>
</reference>
<dbReference type="Gene3D" id="3.40.50.300">
    <property type="entry name" value="P-loop containing nucleotide triphosphate hydrolases"/>
    <property type="match status" value="1"/>
</dbReference>
<keyword evidence="16" id="KW-0969">Cilium</keyword>
<evidence type="ECO:0000256" key="9">
    <source>
        <dbReference type="ARBA" id="ARBA00023134"/>
    </source>
</evidence>
<evidence type="ECO:0000313" key="16">
    <source>
        <dbReference type="EMBL" id="QRG65479.1"/>
    </source>
</evidence>
<feature type="region of interest" description="Disordered" evidence="14">
    <location>
        <begin position="57"/>
        <end position="77"/>
    </location>
</feature>
<sequence length="451" mass="49881">MRVKRYIVDSMPEALDKIRVDLGKDAVILNSKQVKTGGLFGMFGKMRIEVIAAVDEKASENEKTQGPSKNRQMDAITRPQAGTYTAKQAYRKAAALQQESVEGGAVAVQERNPGVTLAAEESKGDPRAAEFAEALREEPATVPSSKPLPSTNRQDHLTAAAAGSDELANEVRGMRQMFQKLLVNDLNHQLPVAIQEIRTRLVEQGVSEEVIAEILKQLMEQTTPGHEWQFDEARDACRKIVTEMLASKVHTPVKLERSVHYAFFFGPTGVGKTTTIAKMAANSMLKDKRKIGFITADTYRMAAVEQLKTYANILNVPMEVVFQPKEMLTAMERLSDCDLIFVDTAGRNFRNDEYVQGIRELVEHGSNSVNYLVLSLTSKYSDMKAIIQNFSEVPVKQVIFTKADETQSYGTILNVAEEMKLSLSYITTGQNVPDDIVVATPVLISSMVVGD</sequence>
<evidence type="ECO:0000256" key="2">
    <source>
        <dbReference type="ARBA" id="ARBA00008531"/>
    </source>
</evidence>
<dbReference type="InterPro" id="IPR000897">
    <property type="entry name" value="SRP54_GTPase_dom"/>
</dbReference>
<dbReference type="EMBL" id="CP069127">
    <property type="protein sequence ID" value="QRG65479.1"/>
    <property type="molecule type" value="Genomic_DNA"/>
</dbReference>
<keyword evidence="11" id="KW-1006">Bacterial flagellum protein export</keyword>
<evidence type="ECO:0000256" key="12">
    <source>
        <dbReference type="ARBA" id="ARBA00025337"/>
    </source>
</evidence>
<comment type="similarity">
    <text evidence="2">Belongs to the GTP-binding SRP family.</text>
</comment>
<keyword evidence="10" id="KW-0472">Membrane</keyword>
<evidence type="ECO:0000256" key="5">
    <source>
        <dbReference type="ARBA" id="ARBA00022475"/>
    </source>
</evidence>
<evidence type="ECO:0000256" key="4">
    <source>
        <dbReference type="ARBA" id="ARBA00022448"/>
    </source>
</evidence>
<keyword evidence="4" id="KW-0813">Transport</keyword>
<keyword evidence="5" id="KW-1003">Cell membrane</keyword>
<dbReference type="Pfam" id="PF00448">
    <property type="entry name" value="SRP54"/>
    <property type="match status" value="1"/>
</dbReference>
<evidence type="ECO:0000256" key="3">
    <source>
        <dbReference type="ARBA" id="ARBA00014919"/>
    </source>
</evidence>
<evidence type="ECO:0000313" key="17">
    <source>
        <dbReference type="Proteomes" id="UP000596248"/>
    </source>
</evidence>
<evidence type="ECO:0000259" key="15">
    <source>
        <dbReference type="SMART" id="SM00962"/>
    </source>
</evidence>
<dbReference type="PANTHER" id="PTHR43134:SF3">
    <property type="entry name" value="FLAGELLAR BIOSYNTHESIS PROTEIN FLHF"/>
    <property type="match status" value="1"/>
</dbReference>
<evidence type="ECO:0000256" key="1">
    <source>
        <dbReference type="ARBA" id="ARBA00004413"/>
    </source>
</evidence>
<keyword evidence="17" id="KW-1185">Reference proteome</keyword>
<comment type="subcellular location">
    <subcellularLocation>
        <location evidence="1">Cell membrane</location>
        <topology evidence="1">Peripheral membrane protein</topology>
        <orientation evidence="1">Cytoplasmic side</orientation>
    </subcellularLocation>
</comment>
<dbReference type="InterPro" id="IPR047040">
    <property type="entry name" value="FlhF__GTPase_dom"/>
</dbReference>
<evidence type="ECO:0000256" key="8">
    <source>
        <dbReference type="ARBA" id="ARBA00022927"/>
    </source>
</evidence>
<accession>A0ABX7FGZ9</accession>
<dbReference type="CDD" id="cd17873">
    <property type="entry name" value="FlhF"/>
    <property type="match status" value="1"/>
</dbReference>
<gene>
    <name evidence="16" type="primary">flhF</name>
    <name evidence="16" type="ORF">JNE38_17835</name>
</gene>
<keyword evidence="16" id="KW-0282">Flagellum</keyword>
<dbReference type="SUPFAM" id="SSF52540">
    <property type="entry name" value="P-loop containing nucleoside triphosphate hydrolases"/>
    <property type="match status" value="1"/>
</dbReference>
<feature type="domain" description="SRP54-type proteins GTP-binding" evidence="15">
    <location>
        <begin position="259"/>
        <end position="450"/>
    </location>
</feature>
<dbReference type="RefSeq" id="WP_203254992.1">
    <property type="nucleotide sequence ID" value="NZ_CP069127.1"/>
</dbReference>
<evidence type="ECO:0000256" key="10">
    <source>
        <dbReference type="ARBA" id="ARBA00023136"/>
    </source>
</evidence>
<proteinExistence type="inferred from homology"/>
<keyword evidence="6" id="KW-0547">Nucleotide-binding</keyword>
<evidence type="ECO:0000256" key="13">
    <source>
        <dbReference type="NCBIfam" id="TIGR03499"/>
    </source>
</evidence>
<evidence type="ECO:0000256" key="14">
    <source>
        <dbReference type="SAM" id="MobiDB-lite"/>
    </source>
</evidence>
<dbReference type="InterPro" id="IPR027417">
    <property type="entry name" value="P-loop_NTPase"/>
</dbReference>
<name>A0ABX7FGZ9_BRECH</name>
<keyword evidence="9" id="KW-0342">GTP-binding</keyword>
<keyword evidence="7" id="KW-1005">Bacterial flagellum biogenesis</keyword>
<keyword evidence="16" id="KW-0966">Cell projection</keyword>
<dbReference type="Proteomes" id="UP000596248">
    <property type="component" value="Chromosome"/>
</dbReference>
<dbReference type="Gene3D" id="1.20.120.1380">
    <property type="entry name" value="Flagellar FlhF biosynthesis protein, N domain"/>
    <property type="match status" value="1"/>
</dbReference>
<dbReference type="NCBIfam" id="TIGR03499">
    <property type="entry name" value="FlhF"/>
    <property type="match status" value="1"/>
</dbReference>
<evidence type="ECO:0000256" key="11">
    <source>
        <dbReference type="ARBA" id="ARBA00023225"/>
    </source>
</evidence>
<evidence type="ECO:0000256" key="6">
    <source>
        <dbReference type="ARBA" id="ARBA00022741"/>
    </source>
</evidence>
<protein>
    <recommendedName>
        <fullName evidence="3 13">Flagellar biosynthesis protein FlhF</fullName>
    </recommendedName>
</protein>
<dbReference type="SMART" id="SM00962">
    <property type="entry name" value="SRP54"/>
    <property type="match status" value="1"/>
</dbReference>
<evidence type="ECO:0000256" key="7">
    <source>
        <dbReference type="ARBA" id="ARBA00022795"/>
    </source>
</evidence>